<dbReference type="SUPFAM" id="SSF48452">
    <property type="entry name" value="TPR-like"/>
    <property type="match status" value="2"/>
</dbReference>
<dbReference type="PANTHER" id="PTHR35807">
    <property type="entry name" value="TRANSCRIPTIONAL REGULATOR REDD-RELATED"/>
    <property type="match status" value="1"/>
</dbReference>
<accession>A0ABV8LNP8</accession>
<dbReference type="InterPro" id="IPR011990">
    <property type="entry name" value="TPR-like_helical_dom_sf"/>
</dbReference>
<evidence type="ECO:0000256" key="3">
    <source>
        <dbReference type="ARBA" id="ARBA00023125"/>
    </source>
</evidence>
<dbReference type="SUPFAM" id="SSF52540">
    <property type="entry name" value="P-loop containing nucleoside triphosphate hydrolases"/>
    <property type="match status" value="1"/>
</dbReference>
<dbReference type="SUPFAM" id="SSF46894">
    <property type="entry name" value="C-terminal effector domain of the bipartite response regulators"/>
    <property type="match status" value="1"/>
</dbReference>
<dbReference type="CDD" id="cd15831">
    <property type="entry name" value="BTAD"/>
    <property type="match status" value="1"/>
</dbReference>
<comment type="caution">
    <text evidence="7">The sequence shown here is derived from an EMBL/GenBank/DDBJ whole genome shotgun (WGS) entry which is preliminary data.</text>
</comment>
<dbReference type="Gene3D" id="3.40.50.300">
    <property type="entry name" value="P-loop containing nucleotide triphosphate hydrolases"/>
    <property type="match status" value="1"/>
</dbReference>
<sequence>MSQLRFQILGPTIVSRDGRDLDLGSPKQRTLLVALLLEPRRVLPMRRLLNLLWDDPPTSATANARTYAYGLRKALGPVLHARDGGYLLDVAPADCDLGQFTAEVGAARLARSADDLSAAERHYEKALGMWRGACGEDLPADIPLQHQLVTVTERRAVAVEEYADLRLRQGPDPRLPEELRQALADHPTREGLWALLMRALAAGGDTAGALEAYHRARSELAARLGVDPGAELVDLQRSILAREPAVAGPSATTRSRSVVPHELPARPPVFVGRDAAVAQLLGAVADPGTRRYPVVLGIDGPGGIGKSTLAVELAHRMSERLGAGSPADRDAGDDLGGEIYVDLHGGRSGLRPANQAEVLVRLLRSLGEPEPGHEDLEGLAARWRSLTHGRRLLIVLDNVLDADQVRPLLPNGPGCTVVVTSRRRLADLDLTARQTLSTLDVDAAVRLLKAHGDADEGPLRQIALLCGGLPLALRMAAARLASRTDLTVGDFALRLSDDRLRLSELGYRDTGVRATFRSSFVALAGSADPVDRDAAKLFCLLGLLPVSDCSAEVAYALIDAAHGDASVGRLVELHLVTSDNGRLRLHDLLRLFAREVADELPPEDIEPAIYRAAWCYAESARRAWLCVRPLAGRMLPPSPLTRAAAADPQTRAEGVRWLAENSASMRELLFALPGLPSVPLSVGVEILRHLTSHDGLAGTFRDTVAVAGRVVEQAAAGADPRAELIARRLLAINLQRLRRYPESQAEVRPAIELLPEVDDPVERITTLNTFGIFQTEWGDLDAAEQSLRAGLKLAREHDDPPWTSLLLHSLGMHQRVRGVLGESIELLREAYGIRQALADEIGQIYTRMQLGKALSAAGEVTEGLAHLDRALLVAERLNSAELAREIRIDRMEVLSRAGRIGEASGELRAALEVCRRLDDETLRAEVLREAQRLRVPA</sequence>
<dbReference type="EMBL" id="JBHSAY010000008">
    <property type="protein sequence ID" value="MFC4131937.1"/>
    <property type="molecule type" value="Genomic_DNA"/>
</dbReference>
<keyword evidence="8" id="KW-1185">Reference proteome</keyword>
<dbReference type="SMART" id="SM01043">
    <property type="entry name" value="BTAD"/>
    <property type="match status" value="1"/>
</dbReference>
<evidence type="ECO:0000256" key="5">
    <source>
        <dbReference type="PROSITE-ProRule" id="PRU01091"/>
    </source>
</evidence>
<dbReference type="PRINTS" id="PR00364">
    <property type="entry name" value="DISEASERSIST"/>
</dbReference>
<dbReference type="InterPro" id="IPR016032">
    <property type="entry name" value="Sig_transdc_resp-reg_C-effctor"/>
</dbReference>
<dbReference type="Gene3D" id="1.10.10.10">
    <property type="entry name" value="Winged helix-like DNA-binding domain superfamily/Winged helix DNA-binding domain"/>
    <property type="match status" value="1"/>
</dbReference>
<dbReference type="RefSeq" id="WP_253763488.1">
    <property type="nucleotide sequence ID" value="NZ_JAMZDZ010000001.1"/>
</dbReference>
<evidence type="ECO:0000256" key="2">
    <source>
        <dbReference type="ARBA" id="ARBA00023015"/>
    </source>
</evidence>
<dbReference type="Proteomes" id="UP001595816">
    <property type="component" value="Unassembled WGS sequence"/>
</dbReference>
<gene>
    <name evidence="7" type="ORF">ACFOZ4_15110</name>
</gene>
<evidence type="ECO:0000256" key="4">
    <source>
        <dbReference type="ARBA" id="ARBA00023163"/>
    </source>
</evidence>
<proteinExistence type="inferred from homology"/>
<evidence type="ECO:0000259" key="6">
    <source>
        <dbReference type="PROSITE" id="PS51755"/>
    </source>
</evidence>
<keyword evidence="4" id="KW-0804">Transcription</keyword>
<dbReference type="PROSITE" id="PS51755">
    <property type="entry name" value="OMPR_PHOB"/>
    <property type="match status" value="1"/>
</dbReference>
<dbReference type="InterPro" id="IPR036388">
    <property type="entry name" value="WH-like_DNA-bd_sf"/>
</dbReference>
<evidence type="ECO:0000313" key="7">
    <source>
        <dbReference type="EMBL" id="MFC4131937.1"/>
    </source>
</evidence>
<reference evidence="8" key="1">
    <citation type="journal article" date="2019" name="Int. J. Syst. Evol. Microbiol.">
        <title>The Global Catalogue of Microorganisms (GCM) 10K type strain sequencing project: providing services to taxonomists for standard genome sequencing and annotation.</title>
        <authorList>
            <consortium name="The Broad Institute Genomics Platform"/>
            <consortium name="The Broad Institute Genome Sequencing Center for Infectious Disease"/>
            <person name="Wu L."/>
            <person name="Ma J."/>
        </authorList>
    </citation>
    <scope>NUCLEOTIDE SEQUENCE [LARGE SCALE GENOMIC DNA]</scope>
    <source>
        <strain evidence="8">CGMCC 4.7289</strain>
    </source>
</reference>
<keyword evidence="3 5" id="KW-0238">DNA-binding</keyword>
<evidence type="ECO:0000313" key="8">
    <source>
        <dbReference type="Proteomes" id="UP001595816"/>
    </source>
</evidence>
<dbReference type="InterPro" id="IPR005158">
    <property type="entry name" value="BTAD"/>
</dbReference>
<dbReference type="Gene3D" id="1.25.40.10">
    <property type="entry name" value="Tetratricopeptide repeat domain"/>
    <property type="match status" value="2"/>
</dbReference>
<protein>
    <submittedName>
        <fullName evidence="7">BTAD domain-containing putative transcriptional regulator</fullName>
    </submittedName>
</protein>
<feature type="domain" description="OmpR/PhoB-type" evidence="6">
    <location>
        <begin position="1"/>
        <end position="90"/>
    </location>
</feature>
<dbReference type="InterPro" id="IPR051677">
    <property type="entry name" value="AfsR-DnrI-RedD_regulator"/>
</dbReference>
<dbReference type="SMART" id="SM00862">
    <property type="entry name" value="Trans_reg_C"/>
    <property type="match status" value="1"/>
</dbReference>
<dbReference type="InterPro" id="IPR001867">
    <property type="entry name" value="OmpR/PhoB-type_DNA-bd"/>
</dbReference>
<feature type="DNA-binding region" description="OmpR/PhoB-type" evidence="5">
    <location>
        <begin position="1"/>
        <end position="90"/>
    </location>
</feature>
<organism evidence="7 8">
    <name type="scientific">Hamadaea flava</name>
    <dbReference type="NCBI Taxonomy" id="1742688"/>
    <lineage>
        <taxon>Bacteria</taxon>
        <taxon>Bacillati</taxon>
        <taxon>Actinomycetota</taxon>
        <taxon>Actinomycetes</taxon>
        <taxon>Micromonosporales</taxon>
        <taxon>Micromonosporaceae</taxon>
        <taxon>Hamadaea</taxon>
    </lineage>
</organism>
<dbReference type="PANTHER" id="PTHR35807:SF1">
    <property type="entry name" value="TRANSCRIPTIONAL REGULATOR REDD"/>
    <property type="match status" value="1"/>
</dbReference>
<keyword evidence="2" id="KW-0805">Transcription regulation</keyword>
<comment type="similarity">
    <text evidence="1">Belongs to the AfsR/DnrI/RedD regulatory family.</text>
</comment>
<dbReference type="Pfam" id="PF03704">
    <property type="entry name" value="BTAD"/>
    <property type="match status" value="1"/>
</dbReference>
<evidence type="ECO:0000256" key="1">
    <source>
        <dbReference type="ARBA" id="ARBA00005820"/>
    </source>
</evidence>
<dbReference type="InterPro" id="IPR027417">
    <property type="entry name" value="P-loop_NTPase"/>
</dbReference>
<name>A0ABV8LNP8_9ACTN</name>